<evidence type="ECO:0000256" key="1">
    <source>
        <dbReference type="ARBA" id="ARBA00022679"/>
    </source>
</evidence>
<dbReference type="Gene3D" id="3.40.630.30">
    <property type="match status" value="1"/>
</dbReference>
<sequence>MTDITVRALGEDDWQVYRDVRLAALRDAPEAFVASATQEQEFDEEFWRTRMARSRRLVAEQDGTVVGVVSIGRRPGGDERVGELFGLWVTPGLRGQGVAWKLVQAGVDQARSDDFGFVAYWVGTDNGRAVAFASSFGFRPTDSRRPMKNGNSDGEEPDEEMAMIFPLGDDPGSVPSAVV</sequence>
<keyword evidence="5" id="KW-0687">Ribonucleoprotein</keyword>
<dbReference type="GO" id="GO:0005840">
    <property type="term" value="C:ribosome"/>
    <property type="evidence" value="ECO:0007669"/>
    <property type="project" value="UniProtKB-KW"/>
</dbReference>
<dbReference type="Proteomes" id="UP000318297">
    <property type="component" value="Unassembled WGS sequence"/>
</dbReference>
<keyword evidence="6" id="KW-1185">Reference proteome</keyword>
<evidence type="ECO:0000256" key="3">
    <source>
        <dbReference type="SAM" id="MobiDB-lite"/>
    </source>
</evidence>
<evidence type="ECO:0000313" key="5">
    <source>
        <dbReference type="EMBL" id="TWE06911.1"/>
    </source>
</evidence>
<protein>
    <submittedName>
        <fullName evidence="5">Ribosomal protein S18 acetylase RimI-like enzyme</fullName>
    </submittedName>
</protein>
<dbReference type="RefSeq" id="WP_145230916.1">
    <property type="nucleotide sequence ID" value="NZ_VIVQ01000007.1"/>
</dbReference>
<feature type="domain" description="N-acetyltransferase" evidence="4">
    <location>
        <begin position="4"/>
        <end position="168"/>
    </location>
</feature>
<comment type="caution">
    <text evidence="5">The sequence shown here is derived from an EMBL/GenBank/DDBJ whole genome shotgun (WGS) entry which is preliminary data.</text>
</comment>
<gene>
    <name evidence="5" type="ORF">BKA23_3561</name>
</gene>
<evidence type="ECO:0000313" key="6">
    <source>
        <dbReference type="Proteomes" id="UP000318297"/>
    </source>
</evidence>
<keyword evidence="2" id="KW-0012">Acyltransferase</keyword>
<dbReference type="CDD" id="cd04301">
    <property type="entry name" value="NAT_SF"/>
    <property type="match status" value="1"/>
</dbReference>
<dbReference type="InterPro" id="IPR000182">
    <property type="entry name" value="GNAT_dom"/>
</dbReference>
<dbReference type="SUPFAM" id="SSF55729">
    <property type="entry name" value="Acyl-CoA N-acyltransferases (Nat)"/>
    <property type="match status" value="1"/>
</dbReference>
<dbReference type="PANTHER" id="PTHR43877">
    <property type="entry name" value="AMINOALKYLPHOSPHONATE N-ACETYLTRANSFERASE-RELATED-RELATED"/>
    <property type="match status" value="1"/>
</dbReference>
<dbReference type="InterPro" id="IPR016181">
    <property type="entry name" value="Acyl_CoA_acyltransferase"/>
</dbReference>
<organism evidence="5 6">
    <name type="scientific">Rudaeicoccus suwonensis</name>
    <dbReference type="NCBI Taxonomy" id="657409"/>
    <lineage>
        <taxon>Bacteria</taxon>
        <taxon>Bacillati</taxon>
        <taxon>Actinomycetota</taxon>
        <taxon>Actinomycetes</taxon>
        <taxon>Micrococcales</taxon>
        <taxon>Dermacoccaceae</taxon>
        <taxon>Rudaeicoccus</taxon>
    </lineage>
</organism>
<name>A0A561DU83_9MICO</name>
<feature type="region of interest" description="Disordered" evidence="3">
    <location>
        <begin position="141"/>
        <end position="179"/>
    </location>
</feature>
<dbReference type="InterPro" id="IPR050832">
    <property type="entry name" value="Bact_Acetyltransf"/>
</dbReference>
<keyword evidence="5" id="KW-0689">Ribosomal protein</keyword>
<evidence type="ECO:0000256" key="2">
    <source>
        <dbReference type="ARBA" id="ARBA00023315"/>
    </source>
</evidence>
<dbReference type="EMBL" id="VIVQ01000007">
    <property type="protein sequence ID" value="TWE06911.1"/>
    <property type="molecule type" value="Genomic_DNA"/>
</dbReference>
<dbReference type="Pfam" id="PF00583">
    <property type="entry name" value="Acetyltransf_1"/>
    <property type="match status" value="1"/>
</dbReference>
<reference evidence="5 6" key="1">
    <citation type="submission" date="2019-06" db="EMBL/GenBank/DDBJ databases">
        <title>Sequencing the genomes of 1000 actinobacteria strains.</title>
        <authorList>
            <person name="Klenk H.-P."/>
        </authorList>
    </citation>
    <scope>NUCLEOTIDE SEQUENCE [LARGE SCALE GENOMIC DNA]</scope>
    <source>
        <strain evidence="5 6">DSM 19560</strain>
    </source>
</reference>
<dbReference type="GO" id="GO:0016747">
    <property type="term" value="F:acyltransferase activity, transferring groups other than amino-acyl groups"/>
    <property type="evidence" value="ECO:0007669"/>
    <property type="project" value="InterPro"/>
</dbReference>
<keyword evidence="1" id="KW-0808">Transferase</keyword>
<evidence type="ECO:0000259" key="4">
    <source>
        <dbReference type="PROSITE" id="PS51186"/>
    </source>
</evidence>
<dbReference type="OrthoDB" id="9799092at2"/>
<dbReference type="PANTHER" id="PTHR43877:SF1">
    <property type="entry name" value="ACETYLTRANSFERASE"/>
    <property type="match status" value="1"/>
</dbReference>
<dbReference type="PROSITE" id="PS51186">
    <property type="entry name" value="GNAT"/>
    <property type="match status" value="1"/>
</dbReference>
<accession>A0A561DU83</accession>
<dbReference type="AlphaFoldDB" id="A0A561DU83"/>
<proteinExistence type="predicted"/>